<protein>
    <submittedName>
        <fullName evidence="6">LysR family transcriptional regulator</fullName>
    </submittedName>
</protein>
<keyword evidence="4" id="KW-0804">Transcription</keyword>
<dbReference type="PANTHER" id="PTHR30346:SF0">
    <property type="entry name" value="HCA OPERON TRANSCRIPTIONAL ACTIVATOR HCAR"/>
    <property type="match status" value="1"/>
</dbReference>
<dbReference type="EMBL" id="JBHUKR010000024">
    <property type="protein sequence ID" value="MFD2422064.1"/>
    <property type="molecule type" value="Genomic_DNA"/>
</dbReference>
<dbReference type="Gene3D" id="1.10.10.10">
    <property type="entry name" value="Winged helix-like DNA-binding domain superfamily/Winged helix DNA-binding domain"/>
    <property type="match status" value="1"/>
</dbReference>
<dbReference type="CDD" id="cd05466">
    <property type="entry name" value="PBP2_LTTR_substrate"/>
    <property type="match status" value="1"/>
</dbReference>
<dbReference type="Pfam" id="PF00126">
    <property type="entry name" value="HTH_1"/>
    <property type="match status" value="1"/>
</dbReference>
<dbReference type="Proteomes" id="UP001597417">
    <property type="component" value="Unassembled WGS sequence"/>
</dbReference>
<evidence type="ECO:0000313" key="7">
    <source>
        <dbReference type="Proteomes" id="UP001597417"/>
    </source>
</evidence>
<dbReference type="InterPro" id="IPR036390">
    <property type="entry name" value="WH_DNA-bd_sf"/>
</dbReference>
<dbReference type="InterPro" id="IPR036388">
    <property type="entry name" value="WH-like_DNA-bd_sf"/>
</dbReference>
<evidence type="ECO:0000259" key="5">
    <source>
        <dbReference type="PROSITE" id="PS50931"/>
    </source>
</evidence>
<keyword evidence="7" id="KW-1185">Reference proteome</keyword>
<dbReference type="RefSeq" id="WP_378270955.1">
    <property type="nucleotide sequence ID" value="NZ_JBHUKR010000024.1"/>
</dbReference>
<dbReference type="PANTHER" id="PTHR30346">
    <property type="entry name" value="TRANSCRIPTIONAL DUAL REGULATOR HCAR-RELATED"/>
    <property type="match status" value="1"/>
</dbReference>
<dbReference type="SUPFAM" id="SSF53850">
    <property type="entry name" value="Periplasmic binding protein-like II"/>
    <property type="match status" value="1"/>
</dbReference>
<evidence type="ECO:0000256" key="4">
    <source>
        <dbReference type="ARBA" id="ARBA00023163"/>
    </source>
</evidence>
<dbReference type="PROSITE" id="PS50931">
    <property type="entry name" value="HTH_LYSR"/>
    <property type="match status" value="1"/>
</dbReference>
<keyword evidence="2" id="KW-0805">Transcription regulation</keyword>
<keyword evidence="3" id="KW-0238">DNA-binding</keyword>
<dbReference type="Gene3D" id="3.40.190.10">
    <property type="entry name" value="Periplasmic binding protein-like II"/>
    <property type="match status" value="2"/>
</dbReference>
<proteinExistence type="inferred from homology"/>
<evidence type="ECO:0000256" key="2">
    <source>
        <dbReference type="ARBA" id="ARBA00023015"/>
    </source>
</evidence>
<dbReference type="InterPro" id="IPR005119">
    <property type="entry name" value="LysR_subst-bd"/>
</dbReference>
<sequence>MTDIDLRQLRYLVAVAEKGGITRAAERLGITQPALSRAIASLERSIGVPLVERRPRGTVLTAAGEVLAERARAIDRQVSMAVWQARETSDVVPPIRISARACEFEILRELISEYVAAHPGQSVEAVMADWRTQLSILRSGGTELALVSGEFDDEALDSVVLTVHERVAVLPAGHRVAGREIVDRAELLPDPVIGWAGSSPAERAYWLDGAPLAGPEVEDLLQLLVQVRLGDGIAFVPRLMLDDIPLLPGVAVVRVNGLAPACLRLVWAEQRTSAAVDRFVKHVAA</sequence>
<reference evidence="7" key="1">
    <citation type="journal article" date="2019" name="Int. J. Syst. Evol. Microbiol.">
        <title>The Global Catalogue of Microorganisms (GCM) 10K type strain sequencing project: providing services to taxonomists for standard genome sequencing and annotation.</title>
        <authorList>
            <consortium name="The Broad Institute Genomics Platform"/>
            <consortium name="The Broad Institute Genome Sequencing Center for Infectious Disease"/>
            <person name="Wu L."/>
            <person name="Ma J."/>
        </authorList>
    </citation>
    <scope>NUCLEOTIDE SEQUENCE [LARGE SCALE GENOMIC DNA]</scope>
    <source>
        <strain evidence="7">CGMCC 4.7645</strain>
    </source>
</reference>
<dbReference type="Pfam" id="PF03466">
    <property type="entry name" value="LysR_substrate"/>
    <property type="match status" value="1"/>
</dbReference>
<name>A0ABW5G418_9PSEU</name>
<evidence type="ECO:0000313" key="6">
    <source>
        <dbReference type="EMBL" id="MFD2422064.1"/>
    </source>
</evidence>
<evidence type="ECO:0000256" key="1">
    <source>
        <dbReference type="ARBA" id="ARBA00009437"/>
    </source>
</evidence>
<comment type="similarity">
    <text evidence="1">Belongs to the LysR transcriptional regulatory family.</text>
</comment>
<dbReference type="SUPFAM" id="SSF46785">
    <property type="entry name" value="Winged helix' DNA-binding domain"/>
    <property type="match status" value="1"/>
</dbReference>
<accession>A0ABW5G418</accession>
<gene>
    <name evidence="6" type="ORF">ACFSXZ_37620</name>
</gene>
<feature type="domain" description="HTH lysR-type" evidence="5">
    <location>
        <begin position="4"/>
        <end position="61"/>
    </location>
</feature>
<dbReference type="InterPro" id="IPR000847">
    <property type="entry name" value="LysR_HTH_N"/>
</dbReference>
<comment type="caution">
    <text evidence="6">The sequence shown here is derived from an EMBL/GenBank/DDBJ whole genome shotgun (WGS) entry which is preliminary data.</text>
</comment>
<evidence type="ECO:0000256" key="3">
    <source>
        <dbReference type="ARBA" id="ARBA00023125"/>
    </source>
</evidence>
<organism evidence="6 7">
    <name type="scientific">Amycolatopsis pigmentata</name>
    <dbReference type="NCBI Taxonomy" id="450801"/>
    <lineage>
        <taxon>Bacteria</taxon>
        <taxon>Bacillati</taxon>
        <taxon>Actinomycetota</taxon>
        <taxon>Actinomycetes</taxon>
        <taxon>Pseudonocardiales</taxon>
        <taxon>Pseudonocardiaceae</taxon>
        <taxon>Amycolatopsis</taxon>
    </lineage>
</organism>
<dbReference type="PRINTS" id="PR00039">
    <property type="entry name" value="HTHLYSR"/>
</dbReference>